<feature type="domain" description="Primosomal protein N C-terminal" evidence="4">
    <location>
        <begin position="92"/>
        <end position="190"/>
    </location>
</feature>
<evidence type="ECO:0000259" key="4">
    <source>
        <dbReference type="Pfam" id="PF18074"/>
    </source>
</evidence>
<dbReference type="Proteomes" id="UP000019109">
    <property type="component" value="Unassembled WGS sequence"/>
</dbReference>
<name>W4V279_9FIRM</name>
<dbReference type="GO" id="GO:0003677">
    <property type="term" value="F:DNA binding"/>
    <property type="evidence" value="ECO:0007669"/>
    <property type="project" value="UniProtKB-KW"/>
</dbReference>
<keyword evidence="2" id="KW-0067">ATP-binding</keyword>
<protein>
    <submittedName>
        <fullName evidence="5">Helicase PriA</fullName>
    </submittedName>
</protein>
<sequence length="194" mass="21681">MIAKGHDFPNVTLVGVLAADSILNAGDFKAAERTFQLLTQVAGRAGRGTIPGRVIIQTYNTDNYSIVCACEQDYISFYNNEILVREKLLYPPFTHLASLILSGINDKQVLNRALFVKNELCKHFKDDGSKKQILGPLRAPLSKIKNKYRWRIVIKCEESDKLIDVLTKVSDSYYSNSAKNSVALSVDINPVNML</sequence>
<comment type="caution">
    <text evidence="5">The sequence shown here is derived from an EMBL/GenBank/DDBJ whole genome shotgun (WGS) entry which is preliminary data.</text>
</comment>
<evidence type="ECO:0000256" key="1">
    <source>
        <dbReference type="ARBA" id="ARBA00022741"/>
    </source>
</evidence>
<dbReference type="Gene3D" id="3.40.50.300">
    <property type="entry name" value="P-loop containing nucleotide triphosphate hydrolases"/>
    <property type="match status" value="1"/>
</dbReference>
<dbReference type="PANTHER" id="PTHR30580:SF0">
    <property type="entry name" value="PRIMOSOMAL PROTEIN N"/>
    <property type="match status" value="1"/>
</dbReference>
<dbReference type="STRING" id="1294263.JCM21531_166"/>
<organism evidence="5 6">
    <name type="scientific">Acetivibrio straminisolvens JCM 21531</name>
    <dbReference type="NCBI Taxonomy" id="1294263"/>
    <lineage>
        <taxon>Bacteria</taxon>
        <taxon>Bacillati</taxon>
        <taxon>Bacillota</taxon>
        <taxon>Clostridia</taxon>
        <taxon>Eubacteriales</taxon>
        <taxon>Oscillospiraceae</taxon>
        <taxon>Acetivibrio</taxon>
    </lineage>
</organism>
<reference evidence="5" key="1">
    <citation type="journal article" date="2014" name="Genome Announc.">
        <title>Draft Genome Sequence of Clostridium straminisolvens Strain JCM 21531T, Isolated from a Cellulose-Degrading Bacterial Community.</title>
        <authorList>
            <person name="Yuki M."/>
            <person name="Oshima K."/>
            <person name="Suda W."/>
            <person name="Sakamoto M."/>
            <person name="Kitamura K."/>
            <person name="Iida T."/>
            <person name="Hattori M."/>
            <person name="Ohkuma M."/>
        </authorList>
    </citation>
    <scope>NUCLEOTIDE SEQUENCE [LARGE SCALE GENOMIC DNA]</scope>
    <source>
        <strain evidence="5">JCM 21531</strain>
    </source>
</reference>
<evidence type="ECO:0000313" key="5">
    <source>
        <dbReference type="EMBL" id="GAE86839.1"/>
    </source>
</evidence>
<keyword evidence="1" id="KW-0547">Nucleotide-binding</keyword>
<proteinExistence type="predicted"/>
<evidence type="ECO:0000256" key="2">
    <source>
        <dbReference type="ARBA" id="ARBA00022840"/>
    </source>
</evidence>
<dbReference type="EMBL" id="BAVR01000002">
    <property type="protein sequence ID" value="GAE86839.1"/>
    <property type="molecule type" value="Genomic_DNA"/>
</dbReference>
<keyword evidence="5" id="KW-0347">Helicase</keyword>
<dbReference type="InterPro" id="IPR027417">
    <property type="entry name" value="P-loop_NTPase"/>
</dbReference>
<evidence type="ECO:0000256" key="3">
    <source>
        <dbReference type="ARBA" id="ARBA00023125"/>
    </source>
</evidence>
<gene>
    <name evidence="5" type="ORF">JCM21531_166</name>
</gene>
<keyword evidence="6" id="KW-1185">Reference proteome</keyword>
<dbReference type="GO" id="GO:0006310">
    <property type="term" value="P:DNA recombination"/>
    <property type="evidence" value="ECO:0007669"/>
    <property type="project" value="TreeGrafter"/>
</dbReference>
<dbReference type="Pfam" id="PF18074">
    <property type="entry name" value="PriA_C"/>
    <property type="match status" value="1"/>
</dbReference>
<dbReference type="GO" id="GO:0006302">
    <property type="term" value="P:double-strand break repair"/>
    <property type="evidence" value="ECO:0007669"/>
    <property type="project" value="TreeGrafter"/>
</dbReference>
<dbReference type="GO" id="GO:0043138">
    <property type="term" value="F:3'-5' DNA helicase activity"/>
    <property type="evidence" value="ECO:0007669"/>
    <property type="project" value="TreeGrafter"/>
</dbReference>
<keyword evidence="5" id="KW-0378">Hydrolase</keyword>
<dbReference type="InterPro" id="IPR041236">
    <property type="entry name" value="PriA_C"/>
</dbReference>
<dbReference type="GO" id="GO:0005524">
    <property type="term" value="F:ATP binding"/>
    <property type="evidence" value="ECO:0007669"/>
    <property type="project" value="UniProtKB-KW"/>
</dbReference>
<dbReference type="SUPFAM" id="SSF52540">
    <property type="entry name" value="P-loop containing nucleoside triphosphate hydrolases"/>
    <property type="match status" value="1"/>
</dbReference>
<dbReference type="PANTHER" id="PTHR30580">
    <property type="entry name" value="PRIMOSOMAL PROTEIN N"/>
    <property type="match status" value="1"/>
</dbReference>
<dbReference type="GO" id="GO:0006270">
    <property type="term" value="P:DNA replication initiation"/>
    <property type="evidence" value="ECO:0007669"/>
    <property type="project" value="TreeGrafter"/>
</dbReference>
<accession>W4V279</accession>
<keyword evidence="3" id="KW-0238">DNA-binding</keyword>
<dbReference type="AlphaFoldDB" id="W4V279"/>
<evidence type="ECO:0000313" key="6">
    <source>
        <dbReference type="Proteomes" id="UP000019109"/>
    </source>
</evidence>